<dbReference type="Proteomes" id="UP000075799">
    <property type="component" value="Unassembled WGS sequence"/>
</dbReference>
<evidence type="ECO:0000256" key="1">
    <source>
        <dbReference type="SAM" id="MobiDB-lite"/>
    </source>
</evidence>
<dbReference type="AlphaFoldDB" id="A0A161PUL8"/>
<dbReference type="PROSITE" id="PS51257">
    <property type="entry name" value="PROKAR_LIPOPROTEIN"/>
    <property type="match status" value="1"/>
</dbReference>
<proteinExistence type="predicted"/>
<dbReference type="RefSeq" id="WP_063205320.1">
    <property type="nucleotide sequence ID" value="NZ_LUKD01000001.1"/>
</dbReference>
<evidence type="ECO:0000259" key="2">
    <source>
        <dbReference type="Pfam" id="PF13349"/>
    </source>
</evidence>
<dbReference type="Pfam" id="PF13349">
    <property type="entry name" value="DUF4097"/>
    <property type="match status" value="1"/>
</dbReference>
<evidence type="ECO:0000313" key="4">
    <source>
        <dbReference type="Proteomes" id="UP000075799"/>
    </source>
</evidence>
<comment type="caution">
    <text evidence="3">The sequence shown here is derived from an EMBL/GenBank/DDBJ whole genome shotgun (WGS) entry which is preliminary data.</text>
</comment>
<sequence length="283" mass="30351">MKSLGLFGKFFIAFTIWTVACLSLATYAGSKAYEQDPTLLSKIEDNYNVRIHVGGISKADAGWEETKDTWNFAPPVKKVSFKSINATVSFKKGIGENIIVSATGRLDKSKAPRLLKTEVQADEIIIQQPEDEATSELDVRIEVPPSLAKNIDIVTVNGNVVMENTLTDELAIKTVAGDVILKQIQTQSIALHSVSADIKAEDISAQKVTGKSVSGDLEVSTLTPAEVAFTSISGDVKIKMAPSDKLRFSLKSVSGEIHNSHGSNKNGNIGVSVSTTSGDIEIE</sequence>
<reference evidence="3 4" key="1">
    <citation type="submission" date="2016-03" db="EMBL/GenBank/DDBJ databases">
        <authorList>
            <person name="Ploux O."/>
        </authorList>
    </citation>
    <scope>NUCLEOTIDE SEQUENCE [LARGE SCALE GENOMIC DNA]</scope>
    <source>
        <strain evidence="3 4">EC13</strain>
    </source>
</reference>
<feature type="compositionally biased region" description="Polar residues" evidence="1">
    <location>
        <begin position="260"/>
        <end position="283"/>
    </location>
</feature>
<name>A0A161PUL8_BDEBC</name>
<dbReference type="EMBL" id="LUKD01000001">
    <property type="protein sequence ID" value="KYG68626.1"/>
    <property type="molecule type" value="Genomic_DNA"/>
</dbReference>
<evidence type="ECO:0000313" key="3">
    <source>
        <dbReference type="EMBL" id="KYG68626.1"/>
    </source>
</evidence>
<gene>
    <name evidence="3" type="ORF">AZI87_05160</name>
</gene>
<dbReference type="OrthoDB" id="113158at2"/>
<accession>A0A161PUL8</accession>
<feature type="region of interest" description="Disordered" evidence="1">
    <location>
        <begin position="259"/>
        <end position="283"/>
    </location>
</feature>
<dbReference type="InterPro" id="IPR025164">
    <property type="entry name" value="Toastrack_DUF4097"/>
</dbReference>
<feature type="domain" description="DUF4097" evidence="2">
    <location>
        <begin position="77"/>
        <end position="282"/>
    </location>
</feature>
<protein>
    <recommendedName>
        <fullName evidence="2">DUF4097 domain-containing protein</fullName>
    </recommendedName>
</protein>
<organism evidence="3 4">
    <name type="scientific">Bdellovibrio bacteriovorus</name>
    <dbReference type="NCBI Taxonomy" id="959"/>
    <lineage>
        <taxon>Bacteria</taxon>
        <taxon>Pseudomonadati</taxon>
        <taxon>Bdellovibrionota</taxon>
        <taxon>Bdellovibrionia</taxon>
        <taxon>Bdellovibrionales</taxon>
        <taxon>Pseudobdellovibrionaceae</taxon>
        <taxon>Bdellovibrio</taxon>
    </lineage>
</organism>